<dbReference type="Proteomes" id="UP001276659">
    <property type="component" value="Unassembled WGS sequence"/>
</dbReference>
<dbReference type="AlphaFoldDB" id="A0AAE0DKC1"/>
<feature type="region of interest" description="Disordered" evidence="1">
    <location>
        <begin position="92"/>
        <end position="115"/>
    </location>
</feature>
<evidence type="ECO:0000313" key="4">
    <source>
        <dbReference type="Proteomes" id="UP001276659"/>
    </source>
</evidence>
<feature type="compositionally biased region" description="Basic and acidic residues" evidence="1">
    <location>
        <begin position="429"/>
        <end position="445"/>
    </location>
</feature>
<comment type="caution">
    <text evidence="3">The sequence shown here is derived from an EMBL/GenBank/DDBJ whole genome shotgun (WGS) entry which is preliminary data.</text>
</comment>
<keyword evidence="2" id="KW-0812">Transmembrane</keyword>
<feature type="compositionally biased region" description="Polar residues" evidence="1">
    <location>
        <begin position="40"/>
        <end position="52"/>
    </location>
</feature>
<feature type="transmembrane region" description="Helical" evidence="2">
    <location>
        <begin position="135"/>
        <end position="159"/>
    </location>
</feature>
<dbReference type="EMBL" id="JASNWA010000007">
    <property type="protein sequence ID" value="KAK3172811.1"/>
    <property type="molecule type" value="Genomic_DNA"/>
</dbReference>
<keyword evidence="2" id="KW-1133">Transmembrane helix</keyword>
<organism evidence="3 4">
    <name type="scientific">Lepraria neglecta</name>
    <dbReference type="NCBI Taxonomy" id="209136"/>
    <lineage>
        <taxon>Eukaryota</taxon>
        <taxon>Fungi</taxon>
        <taxon>Dikarya</taxon>
        <taxon>Ascomycota</taxon>
        <taxon>Pezizomycotina</taxon>
        <taxon>Lecanoromycetes</taxon>
        <taxon>OSLEUM clade</taxon>
        <taxon>Lecanoromycetidae</taxon>
        <taxon>Lecanorales</taxon>
        <taxon>Lecanorineae</taxon>
        <taxon>Stereocaulaceae</taxon>
        <taxon>Lepraria</taxon>
    </lineage>
</organism>
<reference evidence="3" key="1">
    <citation type="submission" date="2022-11" db="EMBL/GenBank/DDBJ databases">
        <title>Chromosomal genome sequence assembly and mating type (MAT) locus characterization of the leprose asexual lichenized fungus Lepraria neglecta (Nyl.) Erichsen.</title>
        <authorList>
            <person name="Allen J.L."/>
            <person name="Pfeffer B."/>
        </authorList>
    </citation>
    <scope>NUCLEOTIDE SEQUENCE</scope>
    <source>
        <strain evidence="3">Allen 5258</strain>
    </source>
</reference>
<feature type="region of interest" description="Disordered" evidence="1">
    <location>
        <begin position="424"/>
        <end position="445"/>
    </location>
</feature>
<sequence length="514" mass="54734">MATEGPCANPIIVETSTSPNGTNPPSLPTNSSPNSLESSRPQSQCTSATSRSETSDSDIELRHVPKSVPPPPQTPIASLSQSSTLVLLNATSTAPSSRDGTAPGSVPHEQTLEPGTSNRFSRVLSLMPSRLSGHWLLDITGITVAIISLAASLASLIWLGVRTYKLSVSSAVNGAVSACAGLIQVSTIYAVFRVSLITIQANLATLETITPKCKGILAQGATPSPYQLGKRALHASLTAGSRLLERRRYTKICTVPTGGCEYVEISVFDLNSGAILVCAVLVLGGLLLVFARRKSRIGGVFHSPARSDVQVTRHNQEGTETITGQSVKIIKQNPGDYQYAGQLRQRIRNVQNQNENNSKDGAAWQPYNSSTDTLVSPWTGPNPSKVSITNGSADEKHEGLIELETTGGNKAFFDPETGKFIHLTPWKSTHSDGEESDDDHSLKGDDKGSIKSALAHMATGGAAWAGGKEVDDMLKIKIREAEKRIEKVEIPQRAGDSLAGQVTNERLSGWPQTV</sequence>
<keyword evidence="2" id="KW-0472">Membrane</keyword>
<gene>
    <name evidence="3" type="ORF">OEA41_006136</name>
</gene>
<feature type="region of interest" description="Disordered" evidence="1">
    <location>
        <begin position="1"/>
        <end position="79"/>
    </location>
</feature>
<feature type="transmembrane region" description="Helical" evidence="2">
    <location>
        <begin position="272"/>
        <end position="291"/>
    </location>
</feature>
<keyword evidence="4" id="KW-1185">Reference proteome</keyword>
<evidence type="ECO:0000256" key="1">
    <source>
        <dbReference type="SAM" id="MobiDB-lite"/>
    </source>
</evidence>
<evidence type="ECO:0000256" key="2">
    <source>
        <dbReference type="SAM" id="Phobius"/>
    </source>
</evidence>
<evidence type="ECO:0000313" key="3">
    <source>
        <dbReference type="EMBL" id="KAK3172811.1"/>
    </source>
</evidence>
<name>A0AAE0DKC1_9LECA</name>
<feature type="transmembrane region" description="Helical" evidence="2">
    <location>
        <begin position="171"/>
        <end position="192"/>
    </location>
</feature>
<protein>
    <submittedName>
        <fullName evidence="3">Uncharacterized protein</fullName>
    </submittedName>
</protein>
<accession>A0AAE0DKC1</accession>
<feature type="region of interest" description="Disordered" evidence="1">
    <location>
        <begin position="489"/>
        <end position="514"/>
    </location>
</feature>
<feature type="compositionally biased region" description="Low complexity" evidence="1">
    <location>
        <begin position="14"/>
        <end position="39"/>
    </location>
</feature>
<proteinExistence type="predicted"/>
<feature type="compositionally biased region" description="Polar residues" evidence="1">
    <location>
        <begin position="500"/>
        <end position="514"/>
    </location>
</feature>